<dbReference type="SUPFAM" id="SSF47413">
    <property type="entry name" value="lambda repressor-like DNA-binding domains"/>
    <property type="match status" value="1"/>
</dbReference>
<keyword evidence="3" id="KW-1185">Reference proteome</keyword>
<reference evidence="2 3" key="1">
    <citation type="journal article" date="2017" name="BMC Genomics">
        <title>Comparative genomic and phylogenomic analyses of the Bifidobacteriaceae family.</title>
        <authorList>
            <person name="Lugli G.A."/>
            <person name="Milani C."/>
            <person name="Turroni F."/>
            <person name="Duranti S."/>
            <person name="Mancabelli L."/>
            <person name="Mangifesta M."/>
            <person name="Ferrario C."/>
            <person name="Modesto M."/>
            <person name="Mattarelli P."/>
            <person name="Jiri K."/>
            <person name="van Sinderen D."/>
            <person name="Ventura M."/>
        </authorList>
    </citation>
    <scope>NUCLEOTIDE SEQUENCE [LARGE SCALE GENOMIC DNA]</scope>
    <source>
        <strain evidence="2 3">LMG 28769</strain>
    </source>
</reference>
<name>A0A261GBG3_9BIFI</name>
<organism evidence="2 3">
    <name type="scientific">Bifidobacterium aquikefiri</name>
    <dbReference type="NCBI Taxonomy" id="1653207"/>
    <lineage>
        <taxon>Bacteria</taxon>
        <taxon>Bacillati</taxon>
        <taxon>Actinomycetota</taxon>
        <taxon>Actinomycetes</taxon>
        <taxon>Bifidobacteriales</taxon>
        <taxon>Bifidobacteriaceae</taxon>
        <taxon>Bifidobacterium</taxon>
    </lineage>
</organism>
<protein>
    <submittedName>
        <fullName evidence="2">XRE family transcriptional regulator</fullName>
    </submittedName>
</protein>
<dbReference type="AlphaFoldDB" id="A0A261GBG3"/>
<dbReference type="Pfam" id="PF01381">
    <property type="entry name" value="HTH_3"/>
    <property type="match status" value="1"/>
</dbReference>
<sequence>MSDFHKYLSKKLKDPEFAQEYDALEPEYQAARVVMQARIDAGLTQQQLADVTGIRASNISRLETGGSMPSLRTLQQLAKGLHKTLSIQFV</sequence>
<dbReference type="Proteomes" id="UP000216451">
    <property type="component" value="Unassembled WGS sequence"/>
</dbReference>
<evidence type="ECO:0000313" key="2">
    <source>
        <dbReference type="EMBL" id="OZG68750.1"/>
    </source>
</evidence>
<feature type="domain" description="HTH cro/C1-type" evidence="1">
    <location>
        <begin position="36"/>
        <end position="88"/>
    </location>
</feature>
<accession>A0A261GBG3</accession>
<proteinExistence type="predicted"/>
<dbReference type="CDD" id="cd00093">
    <property type="entry name" value="HTH_XRE"/>
    <property type="match status" value="1"/>
</dbReference>
<dbReference type="InterPro" id="IPR010982">
    <property type="entry name" value="Lambda_DNA-bd_dom_sf"/>
</dbReference>
<dbReference type="GO" id="GO:0003677">
    <property type="term" value="F:DNA binding"/>
    <property type="evidence" value="ECO:0007669"/>
    <property type="project" value="InterPro"/>
</dbReference>
<comment type="caution">
    <text evidence="2">The sequence shown here is derived from an EMBL/GenBank/DDBJ whole genome shotgun (WGS) entry which is preliminary data.</text>
</comment>
<dbReference type="SMART" id="SM00530">
    <property type="entry name" value="HTH_XRE"/>
    <property type="match status" value="1"/>
</dbReference>
<dbReference type="PROSITE" id="PS50943">
    <property type="entry name" value="HTH_CROC1"/>
    <property type="match status" value="1"/>
</dbReference>
<dbReference type="RefSeq" id="WP_094692073.1">
    <property type="nucleotide sequence ID" value="NZ_CALENZ010000002.1"/>
</dbReference>
<dbReference type="Gene3D" id="1.10.260.40">
    <property type="entry name" value="lambda repressor-like DNA-binding domains"/>
    <property type="match status" value="1"/>
</dbReference>
<dbReference type="GeneID" id="98294758"/>
<dbReference type="OrthoDB" id="3197212at2"/>
<dbReference type="EMBL" id="MWXA01000001">
    <property type="protein sequence ID" value="OZG68750.1"/>
    <property type="molecule type" value="Genomic_DNA"/>
</dbReference>
<gene>
    <name evidence="2" type="ORF">BAQU_0049</name>
</gene>
<dbReference type="InterPro" id="IPR001387">
    <property type="entry name" value="Cro/C1-type_HTH"/>
</dbReference>
<evidence type="ECO:0000259" key="1">
    <source>
        <dbReference type="PROSITE" id="PS50943"/>
    </source>
</evidence>
<evidence type="ECO:0000313" key="3">
    <source>
        <dbReference type="Proteomes" id="UP000216451"/>
    </source>
</evidence>